<dbReference type="AlphaFoldDB" id="A0A3M6UXL7"/>
<sequence length="441" mass="48659">MRDSNGLDYRLRKEMSIRINIAKEEKGISSQLHVLIDENTFIDSELNFHAGLTTRKETATNNHMDKQVEKQAKMGSESSAPVTYGTRLLNDIKVEWKKVEMDAKLPSRDGHCAAAIADKLYVFGGVRWLSDLEEVTESNEILVFDVASHTLNKIITGGDVPSARSSAAVAAVGMKLYVFGGLSRDCGWLNDLHAFDTETKQWQNITCKGVPPSPRDKLSCVAMGTKIIFFGGFGPLENLETEKSEQEEAEFGWFNDLFSFDTENCTWEKLTPSFTGSPTPRAAHGMCAVGSRLVIFGGRDSVGRKNDIFVLDTDTMEWISKPTSGRQPEPRSFHTCTAVGNRVVVFGGRSLENAHFDDLHIFDTDTNEWLQPSTSGSIPHGRGVHTATLVGDQLVLYGGSSDFDGETMQCQEYHGDVYLIAKEQFLSGMSQGPDPNDVPPV</sequence>
<keyword evidence="1" id="KW-0880">Kelch repeat</keyword>
<reference evidence="3 4" key="1">
    <citation type="journal article" date="2018" name="Sci. Rep.">
        <title>Comparative analysis of the Pocillopora damicornis genome highlights role of immune system in coral evolution.</title>
        <authorList>
            <person name="Cunning R."/>
            <person name="Bay R.A."/>
            <person name="Gillette P."/>
            <person name="Baker A.C."/>
            <person name="Traylor-Knowles N."/>
        </authorList>
    </citation>
    <scope>NUCLEOTIDE SEQUENCE [LARGE SCALE GENOMIC DNA]</scope>
    <source>
        <strain evidence="3">RSMAS</strain>
        <tissue evidence="3">Whole animal</tissue>
    </source>
</reference>
<comment type="caution">
    <text evidence="3">The sequence shown here is derived from an EMBL/GenBank/DDBJ whole genome shotgun (WGS) entry which is preliminary data.</text>
</comment>
<dbReference type="InterPro" id="IPR015915">
    <property type="entry name" value="Kelch-typ_b-propeller"/>
</dbReference>
<dbReference type="Gene3D" id="2.120.10.80">
    <property type="entry name" value="Kelch-type beta propeller"/>
    <property type="match status" value="2"/>
</dbReference>
<dbReference type="OrthoDB" id="5953725at2759"/>
<dbReference type="SUPFAM" id="SSF117281">
    <property type="entry name" value="Kelch motif"/>
    <property type="match status" value="1"/>
</dbReference>
<organism evidence="3 4">
    <name type="scientific">Pocillopora damicornis</name>
    <name type="common">Cauliflower coral</name>
    <name type="synonym">Millepora damicornis</name>
    <dbReference type="NCBI Taxonomy" id="46731"/>
    <lineage>
        <taxon>Eukaryota</taxon>
        <taxon>Metazoa</taxon>
        <taxon>Cnidaria</taxon>
        <taxon>Anthozoa</taxon>
        <taxon>Hexacorallia</taxon>
        <taxon>Scleractinia</taxon>
        <taxon>Astrocoeniina</taxon>
        <taxon>Pocilloporidae</taxon>
        <taxon>Pocillopora</taxon>
    </lineage>
</organism>
<keyword evidence="4" id="KW-1185">Reference proteome</keyword>
<evidence type="ECO:0008006" key="5">
    <source>
        <dbReference type="Google" id="ProtNLM"/>
    </source>
</evidence>
<name>A0A3M6UXL7_POCDA</name>
<dbReference type="PANTHER" id="PTHR46093:SF18">
    <property type="entry name" value="FIBRONECTIN TYPE-III DOMAIN-CONTAINING PROTEIN"/>
    <property type="match status" value="1"/>
</dbReference>
<keyword evidence="2" id="KW-0677">Repeat</keyword>
<gene>
    <name evidence="3" type="ORF">pdam_00000199</name>
</gene>
<dbReference type="SMART" id="SM00612">
    <property type="entry name" value="Kelch"/>
    <property type="match status" value="4"/>
</dbReference>
<dbReference type="InterPro" id="IPR006652">
    <property type="entry name" value="Kelch_1"/>
</dbReference>
<accession>A0A3M6UXL7</accession>
<evidence type="ECO:0000313" key="3">
    <source>
        <dbReference type="EMBL" id="RMX58329.1"/>
    </source>
</evidence>
<evidence type="ECO:0000313" key="4">
    <source>
        <dbReference type="Proteomes" id="UP000275408"/>
    </source>
</evidence>
<protein>
    <recommendedName>
        <fullName evidence="5">BACK domain-containing protein</fullName>
    </recommendedName>
</protein>
<dbReference type="Proteomes" id="UP000275408">
    <property type="component" value="Unassembled WGS sequence"/>
</dbReference>
<dbReference type="Pfam" id="PF24681">
    <property type="entry name" value="Kelch_KLHDC2_KLHL20_DRC7"/>
    <property type="match status" value="2"/>
</dbReference>
<dbReference type="EMBL" id="RCHS01000537">
    <property type="protein sequence ID" value="RMX58329.1"/>
    <property type="molecule type" value="Genomic_DNA"/>
</dbReference>
<dbReference type="STRING" id="46731.A0A3M6UXL7"/>
<evidence type="ECO:0000256" key="1">
    <source>
        <dbReference type="ARBA" id="ARBA00022441"/>
    </source>
</evidence>
<proteinExistence type="predicted"/>
<evidence type="ECO:0000256" key="2">
    <source>
        <dbReference type="ARBA" id="ARBA00022737"/>
    </source>
</evidence>
<dbReference type="PANTHER" id="PTHR46093">
    <property type="entry name" value="ACYL-COA-BINDING DOMAIN-CONTAINING PROTEIN 5"/>
    <property type="match status" value="1"/>
</dbReference>